<gene>
    <name evidence="2" type="ORF">S01H1_02097</name>
</gene>
<protein>
    <recommendedName>
        <fullName evidence="1">DALR anticodon binding domain-containing protein</fullName>
    </recommendedName>
</protein>
<dbReference type="GO" id="GO:0004814">
    <property type="term" value="F:arginine-tRNA ligase activity"/>
    <property type="evidence" value="ECO:0007669"/>
    <property type="project" value="InterPro"/>
</dbReference>
<dbReference type="InterPro" id="IPR009080">
    <property type="entry name" value="tRNAsynth_Ia_anticodon-bd"/>
</dbReference>
<feature type="domain" description="DALR anticodon binding" evidence="1">
    <location>
        <begin position="2"/>
        <end position="49"/>
    </location>
</feature>
<evidence type="ECO:0000259" key="1">
    <source>
        <dbReference type="Pfam" id="PF05746"/>
    </source>
</evidence>
<name>X0T8Y9_9ZZZZ</name>
<dbReference type="GO" id="GO:0005524">
    <property type="term" value="F:ATP binding"/>
    <property type="evidence" value="ECO:0007669"/>
    <property type="project" value="InterPro"/>
</dbReference>
<accession>X0T8Y9</accession>
<dbReference type="SUPFAM" id="SSF47323">
    <property type="entry name" value="Anticodon-binding domain of a subclass of class I aminoacyl-tRNA synthetases"/>
    <property type="match status" value="1"/>
</dbReference>
<dbReference type="EMBL" id="BARS01000977">
    <property type="protein sequence ID" value="GAF84657.1"/>
    <property type="molecule type" value="Genomic_DNA"/>
</dbReference>
<dbReference type="InterPro" id="IPR008909">
    <property type="entry name" value="DALR_anticod-bd"/>
</dbReference>
<feature type="non-terminal residue" evidence="2">
    <location>
        <position position="1"/>
    </location>
</feature>
<comment type="caution">
    <text evidence="2">The sequence shown here is derived from an EMBL/GenBank/DDBJ whole genome shotgun (WGS) entry which is preliminary data.</text>
</comment>
<sequence length="49" mass="5393">TVFHDFYEKCRVVSDDVPLSKARLKLVAACKVALARTLGLMGVSAPERM</sequence>
<proteinExistence type="predicted"/>
<evidence type="ECO:0000313" key="2">
    <source>
        <dbReference type="EMBL" id="GAF84657.1"/>
    </source>
</evidence>
<dbReference type="AlphaFoldDB" id="X0T8Y9"/>
<reference evidence="2" key="1">
    <citation type="journal article" date="2014" name="Front. Microbiol.">
        <title>High frequency of phylogenetically diverse reductive dehalogenase-homologous genes in deep subseafloor sedimentary metagenomes.</title>
        <authorList>
            <person name="Kawai M."/>
            <person name="Futagami T."/>
            <person name="Toyoda A."/>
            <person name="Takaki Y."/>
            <person name="Nishi S."/>
            <person name="Hori S."/>
            <person name="Arai W."/>
            <person name="Tsubouchi T."/>
            <person name="Morono Y."/>
            <person name="Uchiyama I."/>
            <person name="Ito T."/>
            <person name="Fujiyama A."/>
            <person name="Inagaki F."/>
            <person name="Takami H."/>
        </authorList>
    </citation>
    <scope>NUCLEOTIDE SEQUENCE</scope>
    <source>
        <strain evidence="2">Expedition CK06-06</strain>
    </source>
</reference>
<dbReference type="GO" id="GO:0006420">
    <property type="term" value="P:arginyl-tRNA aminoacylation"/>
    <property type="evidence" value="ECO:0007669"/>
    <property type="project" value="InterPro"/>
</dbReference>
<organism evidence="2">
    <name type="scientific">marine sediment metagenome</name>
    <dbReference type="NCBI Taxonomy" id="412755"/>
    <lineage>
        <taxon>unclassified sequences</taxon>
        <taxon>metagenomes</taxon>
        <taxon>ecological metagenomes</taxon>
    </lineage>
</organism>
<dbReference type="Pfam" id="PF05746">
    <property type="entry name" value="DALR_1"/>
    <property type="match status" value="1"/>
</dbReference>
<dbReference type="Gene3D" id="1.10.730.10">
    <property type="entry name" value="Isoleucyl-tRNA Synthetase, Domain 1"/>
    <property type="match status" value="1"/>
</dbReference>